<gene>
    <name evidence="2" type="ORF">AB432_016400</name>
</gene>
<accession>A0A2Z4MJ83</accession>
<name>A0A2Z4MJ83_BREBE</name>
<reference evidence="2 3" key="1">
    <citation type="journal article" date="2015" name="Genome Announc.">
        <title>Draft Genome Sequence of Brevibacillus brevis DZQ7, a Plant Growth-Promoting Rhizobacterium with Broad-Spectrum Antimicrobial Activity.</title>
        <authorList>
            <person name="Hou Q."/>
            <person name="Wang C."/>
            <person name="Hou X."/>
            <person name="Xia Z."/>
            <person name="Ye J."/>
            <person name="Liu K."/>
            <person name="Liu H."/>
            <person name="Wang J."/>
            <person name="Guo H."/>
            <person name="Yu X."/>
            <person name="Yang Y."/>
            <person name="Du B."/>
            <person name="Ding Y."/>
        </authorList>
    </citation>
    <scope>NUCLEOTIDE SEQUENCE [LARGE SCALE GENOMIC DNA]</scope>
    <source>
        <strain evidence="2 3">DZQ7</strain>
    </source>
</reference>
<protein>
    <submittedName>
        <fullName evidence="2">DUF1266 domain-containing protein</fullName>
    </submittedName>
</protein>
<evidence type="ECO:0000313" key="3">
    <source>
        <dbReference type="Proteomes" id="UP000036061"/>
    </source>
</evidence>
<organism evidence="2 3">
    <name type="scientific">Brevibacillus brevis</name>
    <name type="common">Bacillus brevis</name>
    <dbReference type="NCBI Taxonomy" id="1393"/>
    <lineage>
        <taxon>Bacteria</taxon>
        <taxon>Bacillati</taxon>
        <taxon>Bacillota</taxon>
        <taxon>Bacilli</taxon>
        <taxon>Bacillales</taxon>
        <taxon>Paenibacillaceae</taxon>
        <taxon>Brevibacillus</taxon>
    </lineage>
</organism>
<dbReference type="InterPro" id="IPR009677">
    <property type="entry name" value="DUF1266"/>
</dbReference>
<proteinExistence type="predicted"/>
<evidence type="ECO:0000259" key="1">
    <source>
        <dbReference type="Pfam" id="PF06889"/>
    </source>
</evidence>
<dbReference type="Pfam" id="PF06889">
    <property type="entry name" value="DUF1266"/>
    <property type="match status" value="1"/>
</dbReference>
<dbReference type="EMBL" id="CP030117">
    <property type="protein sequence ID" value="AWX56520.1"/>
    <property type="molecule type" value="Genomic_DNA"/>
</dbReference>
<dbReference type="AlphaFoldDB" id="A0A2Z4MJ83"/>
<sequence length="243" mass="28079">MHFCFDCLSEPTKRSDSNKEEPMAPTVLTYNQKGHRLFLRALSSVCFSKSGAYYYALYHENLSRRTCLFLLKEKQITDKTALIDTIKWLISEGKREEFNRLRHFLFTFSESERTAYIQALPEDHQSKSQLILVDYYSRCLPSEGIAAHDYAWCILLSRAGLKLGYLQKDQAIEYMLSAARLAQQAYSGWSEYIAGFVAGIDFLIQDTSFQTAKENRGFYTKLLASRYSPMRQVDWNVALNSSE</sequence>
<evidence type="ECO:0000313" key="2">
    <source>
        <dbReference type="EMBL" id="AWX56520.1"/>
    </source>
</evidence>
<dbReference type="Proteomes" id="UP000036061">
    <property type="component" value="Chromosome"/>
</dbReference>
<feature type="domain" description="DUF1266" evidence="1">
    <location>
        <begin position="75"/>
        <end position="235"/>
    </location>
</feature>